<proteinExistence type="predicted"/>
<evidence type="ECO:0000313" key="1">
    <source>
        <dbReference type="EMBL" id="KAJ8357721.1"/>
    </source>
</evidence>
<dbReference type="Proteomes" id="UP001152622">
    <property type="component" value="Chromosome 6"/>
</dbReference>
<reference evidence="1" key="1">
    <citation type="journal article" date="2023" name="Science">
        <title>Genome structures resolve the early diversification of teleost fishes.</title>
        <authorList>
            <person name="Parey E."/>
            <person name="Louis A."/>
            <person name="Montfort J."/>
            <person name="Bouchez O."/>
            <person name="Roques C."/>
            <person name="Iampietro C."/>
            <person name="Lluch J."/>
            <person name="Castinel A."/>
            <person name="Donnadieu C."/>
            <person name="Desvignes T."/>
            <person name="Floi Bucao C."/>
            <person name="Jouanno E."/>
            <person name="Wen M."/>
            <person name="Mejri S."/>
            <person name="Dirks R."/>
            <person name="Jansen H."/>
            <person name="Henkel C."/>
            <person name="Chen W.J."/>
            <person name="Zahm M."/>
            <person name="Cabau C."/>
            <person name="Klopp C."/>
            <person name="Thompson A.W."/>
            <person name="Robinson-Rechavi M."/>
            <person name="Braasch I."/>
            <person name="Lecointre G."/>
            <person name="Bobe J."/>
            <person name="Postlethwait J.H."/>
            <person name="Berthelot C."/>
            <person name="Roest Crollius H."/>
            <person name="Guiguen Y."/>
        </authorList>
    </citation>
    <scope>NUCLEOTIDE SEQUENCE</scope>
    <source>
        <strain evidence="1">WJC10195</strain>
    </source>
</reference>
<accession>A0A9Q1FG72</accession>
<dbReference type="AlphaFoldDB" id="A0A9Q1FG72"/>
<keyword evidence="2" id="KW-1185">Reference proteome</keyword>
<name>A0A9Q1FG72_SYNKA</name>
<organism evidence="1 2">
    <name type="scientific">Synaphobranchus kaupii</name>
    <name type="common">Kaup's arrowtooth eel</name>
    <dbReference type="NCBI Taxonomy" id="118154"/>
    <lineage>
        <taxon>Eukaryota</taxon>
        <taxon>Metazoa</taxon>
        <taxon>Chordata</taxon>
        <taxon>Craniata</taxon>
        <taxon>Vertebrata</taxon>
        <taxon>Euteleostomi</taxon>
        <taxon>Actinopterygii</taxon>
        <taxon>Neopterygii</taxon>
        <taxon>Teleostei</taxon>
        <taxon>Anguilliformes</taxon>
        <taxon>Synaphobranchidae</taxon>
        <taxon>Synaphobranchus</taxon>
    </lineage>
</organism>
<protein>
    <submittedName>
        <fullName evidence="1">Uncharacterized protein</fullName>
    </submittedName>
</protein>
<gene>
    <name evidence="1" type="ORF">SKAU_G00205150</name>
</gene>
<comment type="caution">
    <text evidence="1">The sequence shown here is derived from an EMBL/GenBank/DDBJ whole genome shotgun (WGS) entry which is preliminary data.</text>
</comment>
<sequence length="72" mass="7378">MSGLSQWETSAGLAATTSAWSSGLDLSGWSICVLQERGGVWVAVATGSSSPTGPLAFYPNFFSQNSAPGAEH</sequence>
<evidence type="ECO:0000313" key="2">
    <source>
        <dbReference type="Proteomes" id="UP001152622"/>
    </source>
</evidence>
<dbReference type="EMBL" id="JAINUF010000006">
    <property type="protein sequence ID" value="KAJ8357721.1"/>
    <property type="molecule type" value="Genomic_DNA"/>
</dbReference>